<gene>
    <name evidence="2" type="ORF">ERUC_LOCUS45021</name>
</gene>
<name>A0ABC8MAD8_ERUVS</name>
<dbReference type="Proteomes" id="UP001642260">
    <property type="component" value="Unassembled WGS sequence"/>
</dbReference>
<comment type="caution">
    <text evidence="2">The sequence shown here is derived from an EMBL/GenBank/DDBJ whole genome shotgun (WGS) entry which is preliminary data.</text>
</comment>
<feature type="transmembrane region" description="Helical" evidence="1">
    <location>
        <begin position="152"/>
        <end position="170"/>
    </location>
</feature>
<evidence type="ECO:0000313" key="2">
    <source>
        <dbReference type="EMBL" id="CAH8392538.1"/>
    </source>
</evidence>
<keyword evidence="3" id="KW-1185">Reference proteome</keyword>
<dbReference type="Gene3D" id="3.40.190.10">
    <property type="entry name" value="Periplasmic binding protein-like II"/>
    <property type="match status" value="1"/>
</dbReference>
<reference evidence="2 3" key="1">
    <citation type="submission" date="2022-03" db="EMBL/GenBank/DDBJ databases">
        <authorList>
            <person name="Macdonald S."/>
            <person name="Ahmed S."/>
            <person name="Newling K."/>
        </authorList>
    </citation>
    <scope>NUCLEOTIDE SEQUENCE [LARGE SCALE GENOMIC DNA]</scope>
</reference>
<dbReference type="EMBL" id="CAKOAT010996668">
    <property type="protein sequence ID" value="CAH8392538.1"/>
    <property type="molecule type" value="Genomic_DNA"/>
</dbReference>
<proteinExistence type="predicted"/>
<dbReference type="AlphaFoldDB" id="A0ABC8MAD8"/>
<evidence type="ECO:0000256" key="1">
    <source>
        <dbReference type="SAM" id="Phobius"/>
    </source>
</evidence>
<accession>A0ABC8MAD8</accession>
<keyword evidence="1" id="KW-0812">Transmembrane</keyword>
<protein>
    <submittedName>
        <fullName evidence="2">Uncharacterized protein</fullName>
    </submittedName>
</protein>
<sequence>MLRLETIQGVLVLRPHTPDSDLKREFFSKWHKITGAPLALHTYGLYAYDSVMLLDRGLDKYFKDGGKISFSNDSMLDALGKSGSLNLEVSVGMPCRVSYKEFVSQIRGTENMFKGFCIDVFTAAVNLLPYAVHVKFNPSYTHMVEMITSGVSAYYVLFLIILCYHFCLLLKMESLQNFDGVVGDVAIVTNRTKIVDFTQPYAASGLVVVAPKNLEKLPIFF</sequence>
<dbReference type="InterPro" id="IPR028082">
    <property type="entry name" value="Peripla_BP_I"/>
</dbReference>
<evidence type="ECO:0000313" key="3">
    <source>
        <dbReference type="Proteomes" id="UP001642260"/>
    </source>
</evidence>
<keyword evidence="1" id="KW-0472">Membrane</keyword>
<dbReference type="PANTHER" id="PTHR18966">
    <property type="entry name" value="IONOTROPIC GLUTAMATE RECEPTOR"/>
    <property type="match status" value="1"/>
</dbReference>
<organism evidence="2 3">
    <name type="scientific">Eruca vesicaria subsp. sativa</name>
    <name type="common">Garden rocket</name>
    <name type="synonym">Eruca sativa</name>
    <dbReference type="NCBI Taxonomy" id="29727"/>
    <lineage>
        <taxon>Eukaryota</taxon>
        <taxon>Viridiplantae</taxon>
        <taxon>Streptophyta</taxon>
        <taxon>Embryophyta</taxon>
        <taxon>Tracheophyta</taxon>
        <taxon>Spermatophyta</taxon>
        <taxon>Magnoliopsida</taxon>
        <taxon>eudicotyledons</taxon>
        <taxon>Gunneridae</taxon>
        <taxon>Pentapetalae</taxon>
        <taxon>rosids</taxon>
        <taxon>malvids</taxon>
        <taxon>Brassicales</taxon>
        <taxon>Brassicaceae</taxon>
        <taxon>Brassiceae</taxon>
        <taxon>Eruca</taxon>
    </lineage>
</organism>
<keyword evidence="1" id="KW-1133">Transmembrane helix</keyword>
<dbReference type="SUPFAM" id="SSF53822">
    <property type="entry name" value="Periplasmic binding protein-like I"/>
    <property type="match status" value="1"/>
</dbReference>
<dbReference type="SUPFAM" id="SSF53850">
    <property type="entry name" value="Periplasmic binding protein-like II"/>
    <property type="match status" value="1"/>
</dbReference>
<dbReference type="InterPro" id="IPR015683">
    <property type="entry name" value="Ionotropic_Glu_rcpt"/>
</dbReference>
<feature type="transmembrane region" description="Helical" evidence="1">
    <location>
        <begin position="112"/>
        <end position="132"/>
    </location>
</feature>